<dbReference type="RefSeq" id="WP_345767456.1">
    <property type="nucleotide sequence ID" value="NZ_CP154834.1"/>
</dbReference>
<dbReference type="Gene3D" id="1.25.40.390">
    <property type="match status" value="1"/>
</dbReference>
<dbReference type="AlphaFoldDB" id="A0AAU6WU70"/>
<proteinExistence type="predicted"/>
<sequence length="45" mass="5162">MLNNGIMPSRLMYPPNPRVLNTSNYQAAVQQMGGDNINVKVWWNK</sequence>
<protein>
    <recommendedName>
        <fullName evidence="3">SusD/RagB family nutrient-binding outer membrane lipoprotein</fullName>
    </recommendedName>
</protein>
<dbReference type="EMBL" id="CP154834">
    <property type="protein sequence ID" value="XAO75926.1"/>
    <property type="molecule type" value="Genomic_DNA"/>
</dbReference>
<keyword evidence="2" id="KW-1185">Reference proteome</keyword>
<evidence type="ECO:0000313" key="1">
    <source>
        <dbReference type="EMBL" id="XAO75926.1"/>
    </source>
</evidence>
<evidence type="ECO:0008006" key="3">
    <source>
        <dbReference type="Google" id="ProtNLM"/>
    </source>
</evidence>
<dbReference type="SUPFAM" id="SSF48452">
    <property type="entry name" value="TPR-like"/>
    <property type="match status" value="1"/>
</dbReference>
<reference evidence="1 2" key="1">
    <citation type="submission" date="2024-04" db="EMBL/GenBank/DDBJ databases">
        <title>Genome sequencing and assembly of rice foliar adapted Chryseobacterium endophyticum OsEnb-ALM-A6.</title>
        <authorList>
            <person name="Kumar S."/>
            <person name="Javed M."/>
            <person name="Chouhan V."/>
            <person name="Charishma K."/>
            <person name="Patel A."/>
            <person name="Kumar M."/>
            <person name="Sahu K.P."/>
            <person name="Kumar A."/>
        </authorList>
    </citation>
    <scope>NUCLEOTIDE SEQUENCE [LARGE SCALE GENOMIC DNA]</scope>
    <source>
        <strain evidence="1 2">OsEnb-ALM-A6</strain>
    </source>
</reference>
<name>A0AAU6WU70_9FLAO</name>
<gene>
    <name evidence="1" type="ORF">AAFP95_08845</name>
</gene>
<evidence type="ECO:0000313" key="2">
    <source>
        <dbReference type="Proteomes" id="UP001463665"/>
    </source>
</evidence>
<dbReference type="InterPro" id="IPR011990">
    <property type="entry name" value="TPR-like_helical_dom_sf"/>
</dbReference>
<organism evidence="1 2">
    <name type="scientific">Chryseobacterium endophyticum</name>
    <dbReference type="NCBI Taxonomy" id="1854762"/>
    <lineage>
        <taxon>Bacteria</taxon>
        <taxon>Pseudomonadati</taxon>
        <taxon>Bacteroidota</taxon>
        <taxon>Flavobacteriia</taxon>
        <taxon>Flavobacteriales</taxon>
        <taxon>Weeksellaceae</taxon>
        <taxon>Chryseobacterium group</taxon>
        <taxon>Chryseobacterium</taxon>
    </lineage>
</organism>
<accession>A0AAU6WU70</accession>
<dbReference type="Proteomes" id="UP001463665">
    <property type="component" value="Chromosome"/>
</dbReference>